<organism evidence="1 2">
    <name type="scientific">Streptomyces albidochromogenes</name>
    <dbReference type="NCBI Taxonomy" id="329524"/>
    <lineage>
        <taxon>Bacteria</taxon>
        <taxon>Bacillati</taxon>
        <taxon>Actinomycetota</taxon>
        <taxon>Actinomycetes</taxon>
        <taxon>Kitasatosporales</taxon>
        <taxon>Streptomycetaceae</taxon>
        <taxon>Streptomyces</taxon>
    </lineage>
</organism>
<gene>
    <name evidence="1" type="ORF">ACFWJN_19635</name>
</gene>
<sequence length="192" mass="21501">MQQISEFLMTQKITALVNRYVVTDGTGRDVVAFAEQKRMKLKEQVTLWTREDRSTVLAGFKARQVMDFGATYDVSGPQGEPLGHFRKDAKASLLRSTWHLAQGDTPPVRGTERSAGVALARRAVEVADAVLPIPLPVPFVYHFDFTRDAEPVMSVERKKGIRDRYVVRIQDAGLDRRLALCMAVALDALQSR</sequence>
<keyword evidence="2" id="KW-1185">Reference proteome</keyword>
<dbReference type="EMBL" id="JBHXIJ010000142">
    <property type="protein sequence ID" value="MFD5101152.1"/>
    <property type="molecule type" value="Genomic_DNA"/>
</dbReference>
<evidence type="ECO:0000313" key="1">
    <source>
        <dbReference type="EMBL" id="MFD5101152.1"/>
    </source>
</evidence>
<dbReference type="RefSeq" id="WP_386716079.1">
    <property type="nucleotide sequence ID" value="NZ_JBHXIJ010000142.1"/>
</dbReference>
<name>A0ABW6FNA3_9ACTN</name>
<comment type="caution">
    <text evidence="1">The sequence shown here is derived from an EMBL/GenBank/DDBJ whole genome shotgun (WGS) entry which is preliminary data.</text>
</comment>
<dbReference type="Proteomes" id="UP001598448">
    <property type="component" value="Unassembled WGS sequence"/>
</dbReference>
<evidence type="ECO:0000313" key="2">
    <source>
        <dbReference type="Proteomes" id="UP001598448"/>
    </source>
</evidence>
<accession>A0ABW6FNA3</accession>
<proteinExistence type="predicted"/>
<dbReference type="Pfam" id="PF04525">
    <property type="entry name" value="LOR"/>
    <property type="match status" value="1"/>
</dbReference>
<protein>
    <submittedName>
        <fullName evidence="1">Uncharacterized protein</fullName>
    </submittedName>
</protein>
<reference evidence="1 2" key="1">
    <citation type="submission" date="2024-09" db="EMBL/GenBank/DDBJ databases">
        <title>The Natural Products Discovery Center: Release of the First 8490 Sequenced Strains for Exploring Actinobacteria Biosynthetic Diversity.</title>
        <authorList>
            <person name="Kalkreuter E."/>
            <person name="Kautsar S.A."/>
            <person name="Yang D."/>
            <person name="Bader C.D."/>
            <person name="Teijaro C.N."/>
            <person name="Fluegel L."/>
            <person name="Davis C.M."/>
            <person name="Simpson J.R."/>
            <person name="Lauterbach L."/>
            <person name="Steele A.D."/>
            <person name="Gui C."/>
            <person name="Meng S."/>
            <person name="Li G."/>
            <person name="Viehrig K."/>
            <person name="Ye F."/>
            <person name="Su P."/>
            <person name="Kiefer A.F."/>
            <person name="Nichols A."/>
            <person name="Cepeda A.J."/>
            <person name="Yan W."/>
            <person name="Fan B."/>
            <person name="Jiang Y."/>
            <person name="Adhikari A."/>
            <person name="Zheng C.-J."/>
            <person name="Schuster L."/>
            <person name="Cowan T.M."/>
            <person name="Smanski M.J."/>
            <person name="Chevrette M.G."/>
            <person name="De Carvalho L.P.S."/>
            <person name="Shen B."/>
        </authorList>
    </citation>
    <scope>NUCLEOTIDE SEQUENCE [LARGE SCALE GENOMIC DNA]</scope>
    <source>
        <strain evidence="1 2">NPDC058348</strain>
    </source>
</reference>
<dbReference type="InterPro" id="IPR007612">
    <property type="entry name" value="LOR"/>
</dbReference>